<accession>A0A0A8YL08</accession>
<dbReference type="EMBL" id="GBRH01274748">
    <property type="protein sequence ID" value="JAD23147.1"/>
    <property type="molecule type" value="Transcribed_RNA"/>
</dbReference>
<organism evidence="1">
    <name type="scientific">Arundo donax</name>
    <name type="common">Giant reed</name>
    <name type="synonym">Donax arundinaceus</name>
    <dbReference type="NCBI Taxonomy" id="35708"/>
    <lineage>
        <taxon>Eukaryota</taxon>
        <taxon>Viridiplantae</taxon>
        <taxon>Streptophyta</taxon>
        <taxon>Embryophyta</taxon>
        <taxon>Tracheophyta</taxon>
        <taxon>Spermatophyta</taxon>
        <taxon>Magnoliopsida</taxon>
        <taxon>Liliopsida</taxon>
        <taxon>Poales</taxon>
        <taxon>Poaceae</taxon>
        <taxon>PACMAD clade</taxon>
        <taxon>Arundinoideae</taxon>
        <taxon>Arundineae</taxon>
        <taxon>Arundo</taxon>
    </lineage>
</organism>
<protein>
    <submittedName>
        <fullName evidence="1">Uncharacterized protein</fullName>
    </submittedName>
</protein>
<name>A0A0A8YL08_ARUDO</name>
<evidence type="ECO:0000313" key="1">
    <source>
        <dbReference type="EMBL" id="JAD23147.1"/>
    </source>
</evidence>
<dbReference type="AlphaFoldDB" id="A0A0A8YL08"/>
<sequence length="40" mass="4652">MVNWSPSNVSLDWEFTCGFQEVQCLFCQMLLILVSYGDFT</sequence>
<reference evidence="1" key="1">
    <citation type="submission" date="2014-09" db="EMBL/GenBank/DDBJ databases">
        <authorList>
            <person name="Magalhaes I.L.F."/>
            <person name="Oliveira U."/>
            <person name="Santos F.R."/>
            <person name="Vidigal T.H.D.A."/>
            <person name="Brescovit A.D."/>
            <person name="Santos A.J."/>
        </authorList>
    </citation>
    <scope>NUCLEOTIDE SEQUENCE</scope>
    <source>
        <tissue evidence="1">Shoot tissue taken approximately 20 cm above the soil surface</tissue>
    </source>
</reference>
<proteinExistence type="predicted"/>
<reference evidence="1" key="2">
    <citation type="journal article" date="2015" name="Data Brief">
        <title>Shoot transcriptome of the giant reed, Arundo donax.</title>
        <authorList>
            <person name="Barrero R.A."/>
            <person name="Guerrero F.D."/>
            <person name="Moolhuijzen P."/>
            <person name="Goolsby J.A."/>
            <person name="Tidwell J."/>
            <person name="Bellgard S.E."/>
            <person name="Bellgard M.I."/>
        </authorList>
    </citation>
    <scope>NUCLEOTIDE SEQUENCE</scope>
    <source>
        <tissue evidence="1">Shoot tissue taken approximately 20 cm above the soil surface</tissue>
    </source>
</reference>